<dbReference type="SUPFAM" id="SSF56496">
    <property type="entry name" value="Fibrinogen C-terminal domain-like"/>
    <property type="match status" value="1"/>
</dbReference>
<evidence type="ECO:0000313" key="5">
    <source>
        <dbReference type="Proteomes" id="UP001286313"/>
    </source>
</evidence>
<dbReference type="GO" id="GO:0005615">
    <property type="term" value="C:extracellular space"/>
    <property type="evidence" value="ECO:0007669"/>
    <property type="project" value="TreeGrafter"/>
</dbReference>
<dbReference type="InterPro" id="IPR020837">
    <property type="entry name" value="Fibrinogen_CS"/>
</dbReference>
<evidence type="ECO:0000256" key="2">
    <source>
        <dbReference type="SAM" id="MobiDB-lite"/>
    </source>
</evidence>
<evidence type="ECO:0000313" key="4">
    <source>
        <dbReference type="EMBL" id="KAK3882278.1"/>
    </source>
</evidence>
<dbReference type="PROSITE" id="PS51406">
    <property type="entry name" value="FIBRINOGEN_C_2"/>
    <property type="match status" value="1"/>
</dbReference>
<dbReference type="NCBIfam" id="NF040941">
    <property type="entry name" value="GGGWT_bact"/>
    <property type="match status" value="1"/>
</dbReference>
<dbReference type="Pfam" id="PF00147">
    <property type="entry name" value="Fibrinogen_C"/>
    <property type="match status" value="1"/>
</dbReference>
<dbReference type="InterPro" id="IPR002181">
    <property type="entry name" value="Fibrinogen_a/b/g_C_dom"/>
</dbReference>
<dbReference type="Proteomes" id="UP001286313">
    <property type="component" value="Unassembled WGS sequence"/>
</dbReference>
<dbReference type="Gene3D" id="3.90.215.10">
    <property type="entry name" value="Gamma Fibrinogen, chain A, domain 1"/>
    <property type="match status" value="1"/>
</dbReference>
<gene>
    <name evidence="4" type="ORF">Pcinc_013328</name>
</gene>
<sequence>MGDRYNIHSQLEHLQSKYIGTGHADTAQFEWCVNQQRDTYASYMGHFDMLNMIAIGSCVVATVGPGRRLHETRGGLTDVGVLQELHTITDLLTRIQAKEIPQPVCQSPPVVHDCTTLRQAGVQGSGVYHIFPFTFPVYCDMATDGGGWTVIQRRLPQVTPVDFSRSWLEYRAGFGEVEGNEELWLGLEALYQLTHSGPHHYQLRVDMVDFKLGPKYALYQEFRVGPESDGYRLHVANYSGTAGDALTYFHSGRRFSTHDKDQDVTRNRSCAVDKEGGWWFHACYAAHLNGRHPSSPPNRSGNSTEMRWWSSQENVLVLTHVEMKLRRQPQQTNIHHPTLWDTTTTRDDYHIDWDDLIEAEGLTDTDDGARDEDINPLGDTRGEDYVRCEELYDTEDEPAPDVEQLDFYS</sequence>
<keyword evidence="5" id="KW-1185">Reference proteome</keyword>
<dbReference type="SMART" id="SM00186">
    <property type="entry name" value="FBG"/>
    <property type="match status" value="1"/>
</dbReference>
<feature type="region of interest" description="Disordered" evidence="2">
    <location>
        <begin position="362"/>
        <end position="385"/>
    </location>
</feature>
<dbReference type="PROSITE" id="PS00514">
    <property type="entry name" value="FIBRINOGEN_C_1"/>
    <property type="match status" value="1"/>
</dbReference>
<dbReference type="InterPro" id="IPR036056">
    <property type="entry name" value="Fibrinogen-like_C"/>
</dbReference>
<evidence type="ECO:0000259" key="3">
    <source>
        <dbReference type="PROSITE" id="PS51406"/>
    </source>
</evidence>
<protein>
    <recommendedName>
        <fullName evidence="3">Fibrinogen C-terminal domain-containing protein</fullName>
    </recommendedName>
</protein>
<dbReference type="InterPro" id="IPR050373">
    <property type="entry name" value="Fibrinogen_C-term_domain"/>
</dbReference>
<dbReference type="InterPro" id="IPR009846">
    <property type="entry name" value="SF3b5/RDS3-10"/>
</dbReference>
<proteinExistence type="predicted"/>
<reference evidence="4" key="1">
    <citation type="submission" date="2023-10" db="EMBL/GenBank/DDBJ databases">
        <title>Genome assemblies of two species of porcelain crab, Petrolisthes cinctipes and Petrolisthes manimaculis (Anomura: Porcellanidae).</title>
        <authorList>
            <person name="Angst P."/>
        </authorList>
    </citation>
    <scope>NUCLEOTIDE SEQUENCE</scope>
    <source>
        <strain evidence="4">PB745_01</strain>
        <tissue evidence="4">Gill</tissue>
    </source>
</reference>
<name>A0AAE1KSE1_PETCI</name>
<dbReference type="InterPro" id="IPR014716">
    <property type="entry name" value="Fibrinogen_a/b/g_C_1"/>
</dbReference>
<keyword evidence="1" id="KW-1015">Disulfide bond</keyword>
<dbReference type="Pfam" id="PF07189">
    <property type="entry name" value="SF3b10"/>
    <property type="match status" value="1"/>
</dbReference>
<feature type="domain" description="Fibrinogen C-terminal" evidence="3">
    <location>
        <begin position="105"/>
        <end position="329"/>
    </location>
</feature>
<organism evidence="4 5">
    <name type="scientific">Petrolisthes cinctipes</name>
    <name type="common">Flat porcelain crab</name>
    <dbReference type="NCBI Taxonomy" id="88211"/>
    <lineage>
        <taxon>Eukaryota</taxon>
        <taxon>Metazoa</taxon>
        <taxon>Ecdysozoa</taxon>
        <taxon>Arthropoda</taxon>
        <taxon>Crustacea</taxon>
        <taxon>Multicrustacea</taxon>
        <taxon>Malacostraca</taxon>
        <taxon>Eumalacostraca</taxon>
        <taxon>Eucarida</taxon>
        <taxon>Decapoda</taxon>
        <taxon>Pleocyemata</taxon>
        <taxon>Anomura</taxon>
        <taxon>Galatheoidea</taxon>
        <taxon>Porcellanidae</taxon>
        <taxon>Petrolisthes</taxon>
    </lineage>
</organism>
<comment type="caution">
    <text evidence="4">The sequence shown here is derived from an EMBL/GenBank/DDBJ whole genome shotgun (WGS) entry which is preliminary data.</text>
</comment>
<dbReference type="CDD" id="cd00087">
    <property type="entry name" value="FReD"/>
    <property type="match status" value="1"/>
</dbReference>
<dbReference type="PANTHER" id="PTHR19143">
    <property type="entry name" value="FIBRINOGEN/TENASCIN/ANGIOPOEITIN"/>
    <property type="match status" value="1"/>
</dbReference>
<evidence type="ECO:0000256" key="1">
    <source>
        <dbReference type="ARBA" id="ARBA00023157"/>
    </source>
</evidence>
<dbReference type="AlphaFoldDB" id="A0AAE1KSE1"/>
<accession>A0AAE1KSE1</accession>
<dbReference type="EMBL" id="JAWQEG010001109">
    <property type="protein sequence ID" value="KAK3882278.1"/>
    <property type="molecule type" value="Genomic_DNA"/>
</dbReference>